<feature type="domain" description="Major facilitator superfamily (MFS) profile" evidence="6">
    <location>
        <begin position="7"/>
        <end position="432"/>
    </location>
</feature>
<dbReference type="GO" id="GO:0016020">
    <property type="term" value="C:membrane"/>
    <property type="evidence" value="ECO:0007669"/>
    <property type="project" value="UniProtKB-SubCell"/>
</dbReference>
<dbReference type="SUPFAM" id="SSF103473">
    <property type="entry name" value="MFS general substrate transporter"/>
    <property type="match status" value="1"/>
</dbReference>
<name>A0A517XL52_9BACT</name>
<evidence type="ECO:0000256" key="1">
    <source>
        <dbReference type="ARBA" id="ARBA00004141"/>
    </source>
</evidence>
<feature type="transmembrane region" description="Helical" evidence="5">
    <location>
        <begin position="378"/>
        <end position="397"/>
    </location>
</feature>
<organism evidence="7 8">
    <name type="scientific">Urbifossiella limnaea</name>
    <dbReference type="NCBI Taxonomy" id="2528023"/>
    <lineage>
        <taxon>Bacteria</taxon>
        <taxon>Pseudomonadati</taxon>
        <taxon>Planctomycetota</taxon>
        <taxon>Planctomycetia</taxon>
        <taxon>Gemmatales</taxon>
        <taxon>Gemmataceae</taxon>
        <taxon>Urbifossiella</taxon>
    </lineage>
</organism>
<feature type="transmembrane region" description="Helical" evidence="5">
    <location>
        <begin position="403"/>
        <end position="427"/>
    </location>
</feature>
<reference evidence="7 8" key="1">
    <citation type="submission" date="2019-02" db="EMBL/GenBank/DDBJ databases">
        <title>Deep-cultivation of Planctomycetes and their phenomic and genomic characterization uncovers novel biology.</title>
        <authorList>
            <person name="Wiegand S."/>
            <person name="Jogler M."/>
            <person name="Boedeker C."/>
            <person name="Pinto D."/>
            <person name="Vollmers J."/>
            <person name="Rivas-Marin E."/>
            <person name="Kohn T."/>
            <person name="Peeters S.H."/>
            <person name="Heuer A."/>
            <person name="Rast P."/>
            <person name="Oberbeckmann S."/>
            <person name="Bunk B."/>
            <person name="Jeske O."/>
            <person name="Meyerdierks A."/>
            <person name="Storesund J.E."/>
            <person name="Kallscheuer N."/>
            <person name="Luecker S."/>
            <person name="Lage O.M."/>
            <person name="Pohl T."/>
            <person name="Merkel B.J."/>
            <person name="Hornburger P."/>
            <person name="Mueller R.-W."/>
            <person name="Bruemmer F."/>
            <person name="Labrenz M."/>
            <person name="Spormann A.M."/>
            <person name="Op den Camp H."/>
            <person name="Overmann J."/>
            <person name="Amann R."/>
            <person name="Jetten M.S.M."/>
            <person name="Mascher T."/>
            <person name="Medema M.H."/>
            <person name="Devos D.P."/>
            <person name="Kaster A.-K."/>
            <person name="Ovreas L."/>
            <person name="Rohde M."/>
            <person name="Galperin M.Y."/>
            <person name="Jogler C."/>
        </authorList>
    </citation>
    <scope>NUCLEOTIDE SEQUENCE [LARGE SCALE GENOMIC DNA]</scope>
    <source>
        <strain evidence="7 8">ETA_A1</strain>
    </source>
</reference>
<dbReference type="Proteomes" id="UP000319576">
    <property type="component" value="Chromosome"/>
</dbReference>
<dbReference type="InterPro" id="IPR020846">
    <property type="entry name" value="MFS_dom"/>
</dbReference>
<dbReference type="PROSITE" id="PS50850">
    <property type="entry name" value="MFS"/>
    <property type="match status" value="1"/>
</dbReference>
<evidence type="ECO:0000256" key="2">
    <source>
        <dbReference type="ARBA" id="ARBA00022692"/>
    </source>
</evidence>
<feature type="transmembrane region" description="Helical" evidence="5">
    <location>
        <begin position="285"/>
        <end position="304"/>
    </location>
</feature>
<keyword evidence="8" id="KW-1185">Reference proteome</keyword>
<evidence type="ECO:0000313" key="8">
    <source>
        <dbReference type="Proteomes" id="UP000319576"/>
    </source>
</evidence>
<dbReference type="InterPro" id="IPR050382">
    <property type="entry name" value="MFS_Na/Anion_cotransporter"/>
</dbReference>
<dbReference type="KEGG" id="uli:ETAA1_00690"/>
<feature type="transmembrane region" description="Helical" evidence="5">
    <location>
        <begin position="72"/>
        <end position="92"/>
    </location>
</feature>
<feature type="transmembrane region" description="Helical" evidence="5">
    <location>
        <begin position="177"/>
        <end position="196"/>
    </location>
</feature>
<keyword evidence="2 5" id="KW-0812">Transmembrane</keyword>
<proteinExistence type="predicted"/>
<feature type="transmembrane region" description="Helical" evidence="5">
    <location>
        <begin position="140"/>
        <end position="165"/>
    </location>
</feature>
<evidence type="ECO:0000256" key="5">
    <source>
        <dbReference type="SAM" id="Phobius"/>
    </source>
</evidence>
<protein>
    <submittedName>
        <fullName evidence="7">Putative sulfoacetate transporter SauU</fullName>
    </submittedName>
</protein>
<feature type="transmembrane region" description="Helical" evidence="5">
    <location>
        <begin position="248"/>
        <end position="273"/>
    </location>
</feature>
<dbReference type="InterPro" id="IPR036259">
    <property type="entry name" value="MFS_trans_sf"/>
</dbReference>
<gene>
    <name evidence="7" type="primary">sauU_1</name>
    <name evidence="7" type="ORF">ETAA1_00690</name>
</gene>
<dbReference type="Pfam" id="PF07690">
    <property type="entry name" value="MFS_1"/>
    <property type="match status" value="1"/>
</dbReference>
<dbReference type="RefSeq" id="WP_145233298.1">
    <property type="nucleotide sequence ID" value="NZ_CP036273.1"/>
</dbReference>
<keyword evidence="3 5" id="KW-1133">Transmembrane helix</keyword>
<comment type="subcellular location">
    <subcellularLocation>
        <location evidence="1">Membrane</location>
        <topology evidence="1">Multi-pass membrane protein</topology>
    </subcellularLocation>
</comment>
<evidence type="ECO:0000256" key="4">
    <source>
        <dbReference type="ARBA" id="ARBA00023136"/>
    </source>
</evidence>
<dbReference type="Gene3D" id="1.20.1250.20">
    <property type="entry name" value="MFS general substrate transporter like domains"/>
    <property type="match status" value="2"/>
</dbReference>
<evidence type="ECO:0000313" key="7">
    <source>
        <dbReference type="EMBL" id="QDU18186.1"/>
    </source>
</evidence>
<dbReference type="OrthoDB" id="6360at2"/>
<feature type="transmembrane region" description="Helical" evidence="5">
    <location>
        <begin position="98"/>
        <end position="119"/>
    </location>
</feature>
<dbReference type="AlphaFoldDB" id="A0A517XL52"/>
<dbReference type="PANTHER" id="PTHR11662">
    <property type="entry name" value="SOLUTE CARRIER FAMILY 17"/>
    <property type="match status" value="1"/>
</dbReference>
<sequence>MPNRHVVVWITAVAAMWMYIDRVCVSILADPIQTDLGLTDRERARALGAFFFTYALMQIPGGALADRFGPRLVLTLCIAAWSIVTAATGLVWSFAALVVVRLLLGISEAGAYPAAAGLVKRWARPDERGRFSATVAAGGRLGGAVAPAMTAVLAAALVAVGMVTWGENPSGVHWRGVFVVYGLFGIVVAVGFWAFVRDKPPEGIAEAAPAYAPEPDPAAEWHARPPAAPRRELSFLGRLGLLARTPNMWLFGIIQFCVNLSWAFLITLLPTFLKDADVDLGVRGWVQSGVLFAGCVGTFLGGYVADGCRRRFGPRWGRSGPMMAMMGTCCVTCAVAAAGPPLWVVVAMLVMMSLCQDVGVPSIWAFAQDVGGRNVGAALGWGNMLGNFGAALSPILLTEVQIAGGWGAAFGVGAVAYAVAVGCGLFLDATKPVEEEG</sequence>
<feature type="transmembrane region" description="Helical" evidence="5">
    <location>
        <begin position="45"/>
        <end position="65"/>
    </location>
</feature>
<dbReference type="GO" id="GO:0022857">
    <property type="term" value="F:transmembrane transporter activity"/>
    <property type="evidence" value="ECO:0007669"/>
    <property type="project" value="InterPro"/>
</dbReference>
<keyword evidence="4 5" id="KW-0472">Membrane</keyword>
<dbReference type="PANTHER" id="PTHR11662:SF399">
    <property type="entry name" value="FI19708P1-RELATED"/>
    <property type="match status" value="1"/>
</dbReference>
<dbReference type="InterPro" id="IPR011701">
    <property type="entry name" value="MFS"/>
</dbReference>
<dbReference type="EMBL" id="CP036273">
    <property type="protein sequence ID" value="QDU18186.1"/>
    <property type="molecule type" value="Genomic_DNA"/>
</dbReference>
<accession>A0A517XL52</accession>
<evidence type="ECO:0000259" key="6">
    <source>
        <dbReference type="PROSITE" id="PS50850"/>
    </source>
</evidence>
<evidence type="ECO:0000256" key="3">
    <source>
        <dbReference type="ARBA" id="ARBA00022989"/>
    </source>
</evidence>